<dbReference type="Proteomes" id="UP001186974">
    <property type="component" value="Unassembled WGS sequence"/>
</dbReference>
<comment type="caution">
    <text evidence="1">The sequence shown here is derived from an EMBL/GenBank/DDBJ whole genome shotgun (WGS) entry which is preliminary data.</text>
</comment>
<organism evidence="1 2">
    <name type="scientific">Coniosporium uncinatum</name>
    <dbReference type="NCBI Taxonomy" id="93489"/>
    <lineage>
        <taxon>Eukaryota</taxon>
        <taxon>Fungi</taxon>
        <taxon>Dikarya</taxon>
        <taxon>Ascomycota</taxon>
        <taxon>Pezizomycotina</taxon>
        <taxon>Dothideomycetes</taxon>
        <taxon>Dothideomycetes incertae sedis</taxon>
        <taxon>Coniosporium</taxon>
    </lineage>
</organism>
<proteinExistence type="predicted"/>
<protein>
    <submittedName>
        <fullName evidence="1">Uncharacterized protein</fullName>
    </submittedName>
</protein>
<dbReference type="EMBL" id="JAWDJW010008204">
    <property type="protein sequence ID" value="KAK3060908.1"/>
    <property type="molecule type" value="Genomic_DNA"/>
</dbReference>
<accession>A0ACC3D2J8</accession>
<gene>
    <name evidence="1" type="ORF">LTS18_007443</name>
</gene>
<keyword evidence="2" id="KW-1185">Reference proteome</keyword>
<reference evidence="1" key="1">
    <citation type="submission" date="2024-09" db="EMBL/GenBank/DDBJ databases">
        <title>Black Yeasts Isolated from many extreme environments.</title>
        <authorList>
            <person name="Coleine C."/>
            <person name="Stajich J.E."/>
            <person name="Selbmann L."/>
        </authorList>
    </citation>
    <scope>NUCLEOTIDE SEQUENCE</scope>
    <source>
        <strain evidence="1">CCFEE 5737</strain>
    </source>
</reference>
<name>A0ACC3D2J8_9PEZI</name>
<evidence type="ECO:0000313" key="2">
    <source>
        <dbReference type="Proteomes" id="UP001186974"/>
    </source>
</evidence>
<evidence type="ECO:0000313" key="1">
    <source>
        <dbReference type="EMBL" id="KAK3060908.1"/>
    </source>
</evidence>
<sequence>MDKSSPWNTFPDEFYLTKFLSFTTKFLRSCSHSTLLSRSSPPLSAPATPALSATARSNTLRPSSPPAVMYTAGSCIFRSRELTRRCPSCRSEGLAFIHQFACCEEVPKELRLDASFIRLCEPEDGGNGYAVENGESDEEYTDCPYGCDDNDPCLNCSTLPNGISCLQSFEQCRDSPESEEIKAELLDYNARSHIEGALECGNADELVSQYSKIVLATDTQS</sequence>